<dbReference type="Proteomes" id="UP000239711">
    <property type="component" value="Unassembled WGS sequence"/>
</dbReference>
<evidence type="ECO:0000313" key="2">
    <source>
        <dbReference type="Proteomes" id="UP000239711"/>
    </source>
</evidence>
<evidence type="ECO:0000313" key="1">
    <source>
        <dbReference type="EMBL" id="PRD46120.1"/>
    </source>
</evidence>
<gene>
    <name evidence="1" type="ORF">C5745_16995</name>
</gene>
<protein>
    <submittedName>
        <fullName evidence="1">Uncharacterized protein</fullName>
    </submittedName>
</protein>
<proteinExistence type="predicted"/>
<comment type="caution">
    <text evidence="1">The sequence shown here is derived from an EMBL/GenBank/DDBJ whole genome shotgun (WGS) entry which is preliminary data.</text>
</comment>
<reference evidence="1 2" key="1">
    <citation type="submission" date="2018-02" db="EMBL/GenBank/DDBJ databases">
        <title>The draft genome of Sphingobacterium sp. 5JN-11.</title>
        <authorList>
            <person name="Liu L."/>
            <person name="Li L."/>
            <person name="Liang L."/>
            <person name="Zhang X."/>
            <person name="Wang T."/>
        </authorList>
    </citation>
    <scope>NUCLEOTIDE SEQUENCE [LARGE SCALE GENOMIC DNA]</scope>
    <source>
        <strain evidence="1 2">5JN-11</strain>
    </source>
</reference>
<accession>A0A2S9J053</accession>
<keyword evidence="2" id="KW-1185">Reference proteome</keyword>
<dbReference type="AlphaFoldDB" id="A0A2S9J053"/>
<name>A0A2S9J053_9SPHI</name>
<sequence>MNFFLFDDVGDLFEQFLRWPEFAMLHFFENAHPLACSNAVVDKGGKFVTVVCAIYRKPLYRILKAAIEQCLIGRDAIIVSVATGGQLNGFRFLIKGAVVLFEVVEIVADLHAWVKDLTVAPADPGQYVIAVVVRKVALFPLLELDDNGLFLLLLVMPVDNHIDPFGAKREFILHHNALFAQVLAFEYIGQAEQRIAPRHDFVLRGVVSELQQELLAEYVGQFILDI</sequence>
<organism evidence="1 2">
    <name type="scientific">Sphingobacterium haloxyli</name>
    <dbReference type="NCBI Taxonomy" id="2100533"/>
    <lineage>
        <taxon>Bacteria</taxon>
        <taxon>Pseudomonadati</taxon>
        <taxon>Bacteroidota</taxon>
        <taxon>Sphingobacteriia</taxon>
        <taxon>Sphingobacteriales</taxon>
        <taxon>Sphingobacteriaceae</taxon>
        <taxon>Sphingobacterium</taxon>
    </lineage>
</organism>
<dbReference type="EMBL" id="PVBQ01000017">
    <property type="protein sequence ID" value="PRD46120.1"/>
    <property type="molecule type" value="Genomic_DNA"/>
</dbReference>